<dbReference type="PANTHER" id="PTHR40055:SF1">
    <property type="entry name" value="TRANSCRIPTIONAL REGULATOR YGIV-RELATED"/>
    <property type="match status" value="1"/>
</dbReference>
<dbReference type="GO" id="GO:0003700">
    <property type="term" value="F:DNA-binding transcription factor activity"/>
    <property type="evidence" value="ECO:0007669"/>
    <property type="project" value="InterPro"/>
</dbReference>
<dbReference type="Gene3D" id="1.10.10.60">
    <property type="entry name" value="Homeodomain-like"/>
    <property type="match status" value="1"/>
</dbReference>
<dbReference type="KEGG" id="slj:EGC82_08200"/>
<accession>A0A3G8LSJ6</accession>
<keyword evidence="6" id="KW-1185">Reference proteome</keyword>
<dbReference type="InterPro" id="IPR009057">
    <property type="entry name" value="Homeodomain-like_sf"/>
</dbReference>
<dbReference type="Proteomes" id="UP000278035">
    <property type="component" value="Chromosome"/>
</dbReference>
<dbReference type="Gene3D" id="3.20.80.10">
    <property type="entry name" value="Regulatory factor, effector binding domain"/>
    <property type="match status" value="1"/>
</dbReference>
<dbReference type="GO" id="GO:0043565">
    <property type="term" value="F:sequence-specific DNA binding"/>
    <property type="evidence" value="ECO:0007669"/>
    <property type="project" value="InterPro"/>
</dbReference>
<evidence type="ECO:0000313" key="6">
    <source>
        <dbReference type="Proteomes" id="UP000278035"/>
    </source>
</evidence>
<dbReference type="SUPFAM" id="SSF46689">
    <property type="entry name" value="Homeodomain-like"/>
    <property type="match status" value="2"/>
</dbReference>
<organism evidence="5 6">
    <name type="scientific">Shewanella livingstonensis</name>
    <dbReference type="NCBI Taxonomy" id="150120"/>
    <lineage>
        <taxon>Bacteria</taxon>
        <taxon>Pseudomonadati</taxon>
        <taxon>Pseudomonadota</taxon>
        <taxon>Gammaproteobacteria</taxon>
        <taxon>Alteromonadales</taxon>
        <taxon>Shewanellaceae</taxon>
        <taxon>Shewanella</taxon>
    </lineage>
</organism>
<name>A0A3G8LSJ6_9GAMM</name>
<dbReference type="OrthoDB" id="282744at2"/>
<dbReference type="InterPro" id="IPR018060">
    <property type="entry name" value="HTH_AraC"/>
</dbReference>
<dbReference type="AlphaFoldDB" id="A0A3G8LSJ6"/>
<evidence type="ECO:0000313" key="5">
    <source>
        <dbReference type="EMBL" id="AZG72753.1"/>
    </source>
</evidence>
<keyword evidence="1" id="KW-0805">Transcription regulation</keyword>
<feature type="region of interest" description="Disordered" evidence="3">
    <location>
        <begin position="288"/>
        <end position="310"/>
    </location>
</feature>
<dbReference type="PROSITE" id="PS01124">
    <property type="entry name" value="HTH_ARAC_FAMILY_2"/>
    <property type="match status" value="1"/>
</dbReference>
<dbReference type="PANTHER" id="PTHR40055">
    <property type="entry name" value="TRANSCRIPTIONAL REGULATOR YGIV-RELATED"/>
    <property type="match status" value="1"/>
</dbReference>
<dbReference type="EMBL" id="CP034015">
    <property type="protein sequence ID" value="AZG72753.1"/>
    <property type="molecule type" value="Genomic_DNA"/>
</dbReference>
<sequence length="322" mass="36772">MSHRLDKAFERALAYLDQHLHEPIDLNVLADVAQLPQSHFEALFYALYHMSIDVYVELLKSLEAAHLLGFGKQVSLATIAAKLAYRDQQHFIESFTHSIGQTPEAFQQSPDWGNFFAKQQPLKSFQPDTSQQTQQCHLVEIISLDEHALVVMQHYGDPALLPLTVERFIKWRQQHGLSALSSRTFNLLHSTPPFTPKTQYRIDIAVSLNIDIQARLNTVDLQHCDISLKSLPEGRYATLRCFDDGNGYDNCLAAAIDYLYRDWLNANDVVLRDFPLFIEQFGIRHSKSTDQDSIHPTLTQSESQQPDPQQDSMPIIIYLPIV</sequence>
<dbReference type="InterPro" id="IPR010499">
    <property type="entry name" value="AraC_E-bd"/>
</dbReference>
<keyword evidence="2" id="KW-0804">Transcription</keyword>
<protein>
    <submittedName>
        <fullName evidence="5">AraC family transcriptional regulator</fullName>
    </submittedName>
</protein>
<dbReference type="SUPFAM" id="SSF55136">
    <property type="entry name" value="Probable bacterial effector-binding domain"/>
    <property type="match status" value="1"/>
</dbReference>
<feature type="domain" description="HTH araC/xylS-type" evidence="4">
    <location>
        <begin position="10"/>
        <end position="109"/>
    </location>
</feature>
<proteinExistence type="predicted"/>
<evidence type="ECO:0000259" key="4">
    <source>
        <dbReference type="PROSITE" id="PS01124"/>
    </source>
</evidence>
<evidence type="ECO:0000256" key="2">
    <source>
        <dbReference type="ARBA" id="ARBA00023163"/>
    </source>
</evidence>
<dbReference type="InterPro" id="IPR050908">
    <property type="entry name" value="SmbC-like"/>
</dbReference>
<feature type="compositionally biased region" description="Low complexity" evidence="3">
    <location>
        <begin position="300"/>
        <end position="310"/>
    </location>
</feature>
<gene>
    <name evidence="5" type="ORF">EGC82_08200</name>
</gene>
<dbReference type="SMART" id="SM00342">
    <property type="entry name" value="HTH_ARAC"/>
    <property type="match status" value="1"/>
</dbReference>
<dbReference type="Pfam" id="PF06445">
    <property type="entry name" value="GyrI-like"/>
    <property type="match status" value="1"/>
</dbReference>
<dbReference type="RefSeq" id="WP_124730325.1">
    <property type="nucleotide sequence ID" value="NZ_CBCSKC010000003.1"/>
</dbReference>
<dbReference type="Pfam" id="PF12833">
    <property type="entry name" value="HTH_18"/>
    <property type="match status" value="1"/>
</dbReference>
<reference evidence="6" key="1">
    <citation type="submission" date="2018-11" db="EMBL/GenBank/DDBJ databases">
        <title>Shewanella sp. M2.</title>
        <authorList>
            <person name="Hwang Y.J."/>
            <person name="Hwang C.Y."/>
        </authorList>
    </citation>
    <scope>NUCLEOTIDE SEQUENCE [LARGE SCALE GENOMIC DNA]</scope>
    <source>
        <strain evidence="6">LMG 19866</strain>
    </source>
</reference>
<dbReference type="InterPro" id="IPR011256">
    <property type="entry name" value="Reg_factor_effector_dom_sf"/>
</dbReference>
<dbReference type="SMART" id="SM00871">
    <property type="entry name" value="AraC_E_bind"/>
    <property type="match status" value="1"/>
</dbReference>
<evidence type="ECO:0000256" key="1">
    <source>
        <dbReference type="ARBA" id="ARBA00023015"/>
    </source>
</evidence>
<evidence type="ECO:0000256" key="3">
    <source>
        <dbReference type="SAM" id="MobiDB-lite"/>
    </source>
</evidence>
<dbReference type="InterPro" id="IPR029442">
    <property type="entry name" value="GyrI-like"/>
</dbReference>